<evidence type="ECO:0000313" key="2">
    <source>
        <dbReference type="EMBL" id="EHL03534.1"/>
    </source>
</evidence>
<reference evidence="2 3" key="1">
    <citation type="journal article" date="2012" name="Eukaryot. Cell">
        <title>Genome sequence of the fungus Glarea lozoyensis: the first genome sequence of a species from the Helotiaceae family.</title>
        <authorList>
            <person name="Youssar L."/>
            <person name="Gruening B.A."/>
            <person name="Erxleben A."/>
            <person name="Guenther S."/>
            <person name="Huettel W."/>
        </authorList>
    </citation>
    <scope>NUCLEOTIDE SEQUENCE [LARGE SCALE GENOMIC DNA]</scope>
    <source>
        <strain evidence="3">ATCC 74030 / MF5533</strain>
    </source>
</reference>
<proteinExistence type="predicted"/>
<protein>
    <submittedName>
        <fullName evidence="2">Uncharacterized protein</fullName>
    </submittedName>
</protein>
<evidence type="ECO:0000313" key="3">
    <source>
        <dbReference type="Proteomes" id="UP000005446"/>
    </source>
</evidence>
<dbReference type="Proteomes" id="UP000005446">
    <property type="component" value="Unassembled WGS sequence"/>
</dbReference>
<comment type="caution">
    <text evidence="2">The sequence shown here is derived from an EMBL/GenBank/DDBJ whole genome shotgun (WGS) entry which is preliminary data.</text>
</comment>
<dbReference type="HOGENOM" id="CLU_1586642_0_0_1"/>
<keyword evidence="1" id="KW-0812">Transmembrane</keyword>
<dbReference type="AlphaFoldDB" id="H0ECN0"/>
<dbReference type="OrthoDB" id="4062651at2759"/>
<keyword evidence="1" id="KW-1133">Transmembrane helix</keyword>
<dbReference type="EMBL" id="AGUE01000006">
    <property type="protein sequence ID" value="EHL03534.1"/>
    <property type="molecule type" value="Genomic_DNA"/>
</dbReference>
<keyword evidence="3" id="KW-1185">Reference proteome</keyword>
<organism evidence="2 3">
    <name type="scientific">Glarea lozoyensis (strain ATCC 74030 / MF5533)</name>
    <dbReference type="NCBI Taxonomy" id="1104152"/>
    <lineage>
        <taxon>Eukaryota</taxon>
        <taxon>Fungi</taxon>
        <taxon>Dikarya</taxon>
        <taxon>Ascomycota</taxon>
        <taxon>Pezizomycotina</taxon>
        <taxon>Leotiomycetes</taxon>
        <taxon>Helotiales</taxon>
        <taxon>Helotiaceae</taxon>
        <taxon>Glarea</taxon>
    </lineage>
</organism>
<keyword evidence="1" id="KW-0472">Membrane</keyword>
<evidence type="ECO:0000256" key="1">
    <source>
        <dbReference type="SAM" id="Phobius"/>
    </source>
</evidence>
<feature type="transmembrane region" description="Helical" evidence="1">
    <location>
        <begin position="146"/>
        <end position="165"/>
    </location>
</feature>
<dbReference type="InParanoid" id="H0ECN0"/>
<name>H0ECN0_GLAL7</name>
<accession>H0ECN0</accession>
<sequence length="168" mass="19352">MEQAINNVVSFFDKLSETFLRLGSCCPRFKSTKLQNLLCSFYASIVKFCTKAMNAIGNPEQAASRERAFGRSFRTEIRKVNQAKTERQLKKDRARSLAVKAKLLERLPAYDYVGSLKRMRKKRYGSTGSWLYNTKDFNAWITEDCSSLFCFTGILLLLLTNFYAIHEV</sequence>
<gene>
    <name evidence="2" type="ORF">M7I_0174</name>
</gene>